<dbReference type="InterPro" id="IPR050833">
    <property type="entry name" value="Poly_Biosynth_Transport"/>
</dbReference>
<feature type="transmembrane region" description="Helical" evidence="6">
    <location>
        <begin position="12"/>
        <end position="32"/>
    </location>
</feature>
<keyword evidence="4 6" id="KW-1133">Transmembrane helix</keyword>
<feature type="transmembrane region" description="Helical" evidence="6">
    <location>
        <begin position="212"/>
        <end position="237"/>
    </location>
</feature>
<feature type="transmembrane region" description="Helical" evidence="6">
    <location>
        <begin position="141"/>
        <end position="160"/>
    </location>
</feature>
<dbReference type="GO" id="GO:0005886">
    <property type="term" value="C:plasma membrane"/>
    <property type="evidence" value="ECO:0007669"/>
    <property type="project" value="UniProtKB-SubCell"/>
</dbReference>
<dbReference type="Pfam" id="PF13440">
    <property type="entry name" value="Polysacc_synt_3"/>
    <property type="match status" value="1"/>
</dbReference>
<evidence type="ECO:0000256" key="5">
    <source>
        <dbReference type="ARBA" id="ARBA00023136"/>
    </source>
</evidence>
<dbReference type="Proteomes" id="UP000182034">
    <property type="component" value="Unassembled WGS sequence"/>
</dbReference>
<gene>
    <name evidence="7" type="ORF">SAMN05216324_12716</name>
</gene>
<evidence type="ECO:0000256" key="3">
    <source>
        <dbReference type="ARBA" id="ARBA00022692"/>
    </source>
</evidence>
<feature type="transmembrane region" description="Helical" evidence="6">
    <location>
        <begin position="172"/>
        <end position="191"/>
    </location>
</feature>
<evidence type="ECO:0000256" key="2">
    <source>
        <dbReference type="ARBA" id="ARBA00022475"/>
    </source>
</evidence>
<feature type="transmembrane region" description="Helical" evidence="6">
    <location>
        <begin position="350"/>
        <end position="371"/>
    </location>
</feature>
<keyword evidence="3 6" id="KW-0812">Transmembrane</keyword>
<dbReference type="AlphaFoldDB" id="A0A1K2IXB1"/>
<organism evidence="7 8">
    <name type="scientific">Chryseobacterium limigenitum</name>
    <dbReference type="NCBI Taxonomy" id="1612149"/>
    <lineage>
        <taxon>Bacteria</taxon>
        <taxon>Pseudomonadati</taxon>
        <taxon>Bacteroidota</taxon>
        <taxon>Flavobacteriia</taxon>
        <taxon>Flavobacteriales</taxon>
        <taxon>Weeksellaceae</taxon>
        <taxon>Chryseobacterium group</taxon>
        <taxon>Chryseobacterium</taxon>
    </lineage>
</organism>
<dbReference type="OrthoDB" id="582032at2"/>
<keyword evidence="2" id="KW-1003">Cell membrane</keyword>
<evidence type="ECO:0000256" key="1">
    <source>
        <dbReference type="ARBA" id="ARBA00004651"/>
    </source>
</evidence>
<reference evidence="8" key="1">
    <citation type="submission" date="2016-10" db="EMBL/GenBank/DDBJ databases">
        <authorList>
            <person name="Varghese N."/>
            <person name="Submissions S."/>
        </authorList>
    </citation>
    <scope>NUCLEOTIDE SEQUENCE [LARGE SCALE GENOMIC DNA]</scope>
    <source>
        <strain evidence="8">SUR2</strain>
    </source>
</reference>
<dbReference type="RefSeq" id="WP_072412711.1">
    <property type="nucleotide sequence ID" value="NZ_FPKW01000027.1"/>
</dbReference>
<feature type="transmembrane region" description="Helical" evidence="6">
    <location>
        <begin position="44"/>
        <end position="67"/>
    </location>
</feature>
<feature type="transmembrane region" description="Helical" evidence="6">
    <location>
        <begin position="286"/>
        <end position="305"/>
    </location>
</feature>
<evidence type="ECO:0000313" key="8">
    <source>
        <dbReference type="Proteomes" id="UP000182034"/>
    </source>
</evidence>
<dbReference type="EMBL" id="FPKW01000027">
    <property type="protein sequence ID" value="SFZ96832.1"/>
    <property type="molecule type" value="Genomic_DNA"/>
</dbReference>
<feature type="transmembrane region" description="Helical" evidence="6">
    <location>
        <begin position="243"/>
        <end position="265"/>
    </location>
</feature>
<feature type="transmembrane region" description="Helical" evidence="6">
    <location>
        <begin position="79"/>
        <end position="99"/>
    </location>
</feature>
<accession>A0A1K2IXB1</accession>
<feature type="transmembrane region" description="Helical" evidence="6">
    <location>
        <begin position="377"/>
        <end position="395"/>
    </location>
</feature>
<evidence type="ECO:0000313" key="7">
    <source>
        <dbReference type="EMBL" id="SFZ96832.1"/>
    </source>
</evidence>
<dbReference type="STRING" id="1612149.SAMN05216324_12716"/>
<keyword evidence="8" id="KW-1185">Reference proteome</keyword>
<keyword evidence="5 6" id="KW-0472">Membrane</keyword>
<feature type="transmembrane region" description="Helical" evidence="6">
    <location>
        <begin position="111"/>
        <end position="129"/>
    </location>
</feature>
<protein>
    <submittedName>
        <fullName evidence="7">Membrane protein involved in the export of O-antigen and teichoic acid</fullName>
    </submittedName>
</protein>
<sequence length="408" mass="46762">MKKLKEIASKQSSLVFTDQLIFSGSNFLLTFLLARKLSISDFGLFSSVLLVTYLLVGICNAVIVQPFQISAAKEFSRKSLGFVFQAALLLIFIFALLLFTAQFLPISAIEFFKKNLSAVILFTTAYIFQDFVRKILLTVDRIYLVLFIDSIFLAVFPLIWFEQSLNLFKSLYIIGIINFAASIPGIIYCIRNSDFSFKNSSFFRYHFMEGKWLLSASVVQWFSNNFFTLVAGIYLGINALGALRLVQSFFGVINIVLQTVENYYLPKTAQLHYQNKGQEKKELLKNMSKGMMVLGILIAGFFIFSEPLITFLGGQKYHQYGFVIRLISVLYIVILYSYPTRIAIRILEQNKAFFIGYCISFVFSLLSFHFLLKYFELYGAVSGLVINQILMIVYWKILLNKKNISVWA</sequence>
<evidence type="ECO:0000256" key="6">
    <source>
        <dbReference type="SAM" id="Phobius"/>
    </source>
</evidence>
<dbReference type="PANTHER" id="PTHR30250">
    <property type="entry name" value="PST FAMILY PREDICTED COLANIC ACID TRANSPORTER"/>
    <property type="match status" value="1"/>
</dbReference>
<name>A0A1K2IXB1_9FLAO</name>
<feature type="transmembrane region" description="Helical" evidence="6">
    <location>
        <begin position="317"/>
        <end position="338"/>
    </location>
</feature>
<comment type="subcellular location">
    <subcellularLocation>
        <location evidence="1">Cell membrane</location>
        <topology evidence="1">Multi-pass membrane protein</topology>
    </subcellularLocation>
</comment>
<dbReference type="PANTHER" id="PTHR30250:SF11">
    <property type="entry name" value="O-ANTIGEN TRANSPORTER-RELATED"/>
    <property type="match status" value="1"/>
</dbReference>
<proteinExistence type="predicted"/>
<evidence type="ECO:0000256" key="4">
    <source>
        <dbReference type="ARBA" id="ARBA00022989"/>
    </source>
</evidence>